<evidence type="ECO:0000256" key="5">
    <source>
        <dbReference type="SAM" id="Coils"/>
    </source>
</evidence>
<dbReference type="PRINTS" id="PR00237">
    <property type="entry name" value="GPCRRHODOPSN"/>
</dbReference>
<keyword evidence="2 7" id="KW-0812">Transmembrane</keyword>
<dbReference type="AlphaFoldDB" id="T1G4L4"/>
<reference evidence="11" key="1">
    <citation type="submission" date="2012-12" db="EMBL/GenBank/DDBJ databases">
        <authorList>
            <person name="Hellsten U."/>
            <person name="Grimwood J."/>
            <person name="Chapman J.A."/>
            <person name="Shapiro H."/>
            <person name="Aerts A."/>
            <person name="Otillar R.P."/>
            <person name="Terry A.Y."/>
            <person name="Boore J.L."/>
            <person name="Simakov O."/>
            <person name="Marletaz F."/>
            <person name="Cho S.-J."/>
            <person name="Edsinger-Gonzales E."/>
            <person name="Havlak P."/>
            <person name="Kuo D.-H."/>
            <person name="Larsson T."/>
            <person name="Lv J."/>
            <person name="Arendt D."/>
            <person name="Savage R."/>
            <person name="Osoegawa K."/>
            <person name="de Jong P."/>
            <person name="Lindberg D.R."/>
            <person name="Seaver E.C."/>
            <person name="Weisblat D.A."/>
            <person name="Putnam N.H."/>
            <person name="Grigoriev I.V."/>
            <person name="Rokhsar D.S."/>
        </authorList>
    </citation>
    <scope>NUCLEOTIDE SEQUENCE</scope>
</reference>
<evidence type="ECO:0000313" key="9">
    <source>
        <dbReference type="EMBL" id="ESO01228.1"/>
    </source>
</evidence>
<feature type="transmembrane region" description="Helical" evidence="7">
    <location>
        <begin position="68"/>
        <end position="92"/>
    </location>
</feature>
<comment type="subcellular location">
    <subcellularLocation>
        <location evidence="1">Membrane</location>
    </subcellularLocation>
</comment>
<evidence type="ECO:0000256" key="2">
    <source>
        <dbReference type="ARBA" id="ARBA00022692"/>
    </source>
</evidence>
<dbReference type="SUPFAM" id="SSF81321">
    <property type="entry name" value="Family A G protein-coupled receptor-like"/>
    <property type="match status" value="1"/>
</dbReference>
<keyword evidence="4 7" id="KW-0472">Membrane</keyword>
<dbReference type="PANTHER" id="PTHR47023">
    <property type="entry name" value="SEX PEPTIDE RECEPTOR"/>
    <property type="match status" value="1"/>
</dbReference>
<evidence type="ECO:0000256" key="3">
    <source>
        <dbReference type="ARBA" id="ARBA00022989"/>
    </source>
</evidence>
<accession>T1G4L4</accession>
<dbReference type="OrthoDB" id="6262036at2759"/>
<dbReference type="eggNOG" id="ENOG502QVMK">
    <property type="taxonomic scope" value="Eukaryota"/>
</dbReference>
<feature type="transmembrane region" description="Helical" evidence="7">
    <location>
        <begin position="311"/>
        <end position="333"/>
    </location>
</feature>
<keyword evidence="3 7" id="KW-1133">Transmembrane helix</keyword>
<gene>
    <name evidence="10" type="primary">20216012</name>
    <name evidence="9" type="ORF">HELRODRAFT_81990</name>
</gene>
<dbReference type="GO" id="GO:0008528">
    <property type="term" value="F:G protein-coupled peptide receptor activity"/>
    <property type="evidence" value="ECO:0000318"/>
    <property type="project" value="GO_Central"/>
</dbReference>
<dbReference type="RefSeq" id="XP_009020464.1">
    <property type="nucleotide sequence ID" value="XM_009022216.1"/>
</dbReference>
<evidence type="ECO:0000256" key="4">
    <source>
        <dbReference type="ARBA" id="ARBA00023136"/>
    </source>
</evidence>
<evidence type="ECO:0000256" key="6">
    <source>
        <dbReference type="SAM" id="MobiDB-lite"/>
    </source>
</evidence>
<dbReference type="GO" id="GO:0005886">
    <property type="term" value="C:plasma membrane"/>
    <property type="evidence" value="ECO:0000318"/>
    <property type="project" value="GO_Central"/>
</dbReference>
<keyword evidence="5" id="KW-0175">Coiled coil</keyword>
<protein>
    <recommendedName>
        <fullName evidence="8">G-protein coupled receptors family 1 profile domain-containing protein</fullName>
    </recommendedName>
</protein>
<name>T1G4L4_HELRO</name>
<dbReference type="FunCoup" id="T1G4L4">
    <property type="interactions" value="16"/>
</dbReference>
<evidence type="ECO:0000313" key="11">
    <source>
        <dbReference type="Proteomes" id="UP000015101"/>
    </source>
</evidence>
<dbReference type="GO" id="GO:0007186">
    <property type="term" value="P:G protein-coupled receptor signaling pathway"/>
    <property type="evidence" value="ECO:0000318"/>
    <property type="project" value="GO_Central"/>
</dbReference>
<dbReference type="OMA" id="NDCEIND"/>
<dbReference type="CDD" id="cd14978">
    <property type="entry name" value="7tmA_FMRFamide_R-like"/>
    <property type="match status" value="1"/>
</dbReference>
<evidence type="ECO:0000256" key="7">
    <source>
        <dbReference type="SAM" id="Phobius"/>
    </source>
</evidence>
<dbReference type="GeneID" id="20216012"/>
<organism evidence="10 11">
    <name type="scientific">Helobdella robusta</name>
    <name type="common">Californian leech</name>
    <dbReference type="NCBI Taxonomy" id="6412"/>
    <lineage>
        <taxon>Eukaryota</taxon>
        <taxon>Metazoa</taxon>
        <taxon>Spiralia</taxon>
        <taxon>Lophotrochozoa</taxon>
        <taxon>Annelida</taxon>
        <taxon>Clitellata</taxon>
        <taxon>Hirudinea</taxon>
        <taxon>Rhynchobdellida</taxon>
        <taxon>Glossiphoniidae</taxon>
        <taxon>Helobdella</taxon>
    </lineage>
</organism>
<reference evidence="9 11" key="2">
    <citation type="journal article" date="2013" name="Nature">
        <title>Insights into bilaterian evolution from three spiralian genomes.</title>
        <authorList>
            <person name="Simakov O."/>
            <person name="Marletaz F."/>
            <person name="Cho S.J."/>
            <person name="Edsinger-Gonzales E."/>
            <person name="Havlak P."/>
            <person name="Hellsten U."/>
            <person name="Kuo D.H."/>
            <person name="Larsson T."/>
            <person name="Lv J."/>
            <person name="Arendt D."/>
            <person name="Savage R."/>
            <person name="Osoegawa K."/>
            <person name="de Jong P."/>
            <person name="Grimwood J."/>
            <person name="Chapman J.A."/>
            <person name="Shapiro H."/>
            <person name="Aerts A."/>
            <person name="Otillar R.P."/>
            <person name="Terry A.Y."/>
            <person name="Boore J.L."/>
            <person name="Grigoriev I.V."/>
            <person name="Lindberg D.R."/>
            <person name="Seaver E.C."/>
            <person name="Weisblat D.A."/>
            <person name="Putnam N.H."/>
            <person name="Rokhsar D.S."/>
        </authorList>
    </citation>
    <scope>NUCLEOTIDE SEQUENCE</scope>
</reference>
<dbReference type="InterPro" id="IPR019427">
    <property type="entry name" value="7TM_GPCR_serpentine_rcpt_Srw"/>
</dbReference>
<feature type="region of interest" description="Disordered" evidence="6">
    <location>
        <begin position="425"/>
        <end position="459"/>
    </location>
</feature>
<dbReference type="EMBL" id="KB096785">
    <property type="protein sequence ID" value="ESO01228.1"/>
    <property type="molecule type" value="Genomic_DNA"/>
</dbReference>
<feature type="domain" description="G-protein coupled receptors family 1 profile" evidence="8">
    <location>
        <begin position="83"/>
        <end position="370"/>
    </location>
</feature>
<evidence type="ECO:0000313" key="10">
    <source>
        <dbReference type="EnsemblMetazoa" id="HelroP81990"/>
    </source>
</evidence>
<feature type="transmembrane region" description="Helical" evidence="7">
    <location>
        <begin position="250"/>
        <end position="276"/>
    </location>
</feature>
<feature type="coiled-coil region" evidence="5">
    <location>
        <begin position="479"/>
        <end position="513"/>
    </location>
</feature>
<dbReference type="InParanoid" id="T1G4L4"/>
<feature type="compositionally biased region" description="Low complexity" evidence="6">
    <location>
        <begin position="436"/>
        <end position="459"/>
    </location>
</feature>
<dbReference type="EnsemblMetazoa" id="HelroT81990">
    <property type="protein sequence ID" value="HelroP81990"/>
    <property type="gene ID" value="HelroG81990"/>
</dbReference>
<dbReference type="CTD" id="20216012"/>
<sequence length="569" mass="65951">MGNACDNTNNNNNINNNINDTTHNNTDININNNINNNNYNNNESYLTKANYSETEFHYIEFNNFTLPILGYATPVFVVFTIITNCLVCAVLLKKPMRSSTNTVLFSLAISDSTTGLLPLPCFLYFYTFNKTPDYIPYSWCLAFYTLTDYLPTAFHTTSIWLTTILACQRYVYVCRSAVARRGCTQKRTVKMIVLAYVVALLMQMSHYFEGRFVPVEKSSKFLENSTILTCVFHLNEFVEDNVQVYFGFLLWFRLLFVHFLPCLVLVLLNAALIRAIRRAQAKRRKLFLSRQRRNVDCKNCRFHSQTTTRMLIVVVGIFLLVELPLAIFIIVNFVENTWEYYILSRNARENTALLVNLAIIISYPCNFFVYCAMSQQFRRNFCELFSLGRRAFESETTTTMMVAVARKSANNRASGARNPTTFELCTLTNNNDEDNNNNNKNDNNNNDQNNNNNNDSNANKDILVNVYNDVENDCEINDLRREENNFESTTRNINNIKNNNNEINDNIKNINNDDSSNINNNINNNNSINKSSFDLELEMRRKRQKYVWSGGWRRLRHASDVTIVTKKHK</sequence>
<dbReference type="Pfam" id="PF10324">
    <property type="entry name" value="7TM_GPCR_Srw"/>
    <property type="match status" value="1"/>
</dbReference>
<dbReference type="HOGENOM" id="CLU_479205_0_0_1"/>
<dbReference type="EMBL" id="AMQM01005026">
    <property type="status" value="NOT_ANNOTATED_CDS"/>
    <property type="molecule type" value="Genomic_DNA"/>
</dbReference>
<feature type="transmembrane region" description="Helical" evidence="7">
    <location>
        <begin position="104"/>
        <end position="126"/>
    </location>
</feature>
<proteinExistence type="predicted"/>
<keyword evidence="11" id="KW-1185">Reference proteome</keyword>
<evidence type="ECO:0000256" key="1">
    <source>
        <dbReference type="ARBA" id="ARBA00004370"/>
    </source>
</evidence>
<dbReference type="InterPro" id="IPR053071">
    <property type="entry name" value="GPCR1-related_rcpt"/>
</dbReference>
<feature type="transmembrane region" description="Helical" evidence="7">
    <location>
        <begin position="353"/>
        <end position="373"/>
    </location>
</feature>
<evidence type="ECO:0000259" key="8">
    <source>
        <dbReference type="PROSITE" id="PS50262"/>
    </source>
</evidence>
<dbReference type="KEGG" id="hro:HELRODRAFT_81990"/>
<dbReference type="Gene3D" id="1.20.1070.10">
    <property type="entry name" value="Rhodopsin 7-helix transmembrane proteins"/>
    <property type="match status" value="1"/>
</dbReference>
<dbReference type="InterPro" id="IPR000276">
    <property type="entry name" value="GPCR_Rhodpsn"/>
</dbReference>
<dbReference type="InterPro" id="IPR017452">
    <property type="entry name" value="GPCR_Rhodpsn_7TM"/>
</dbReference>
<reference evidence="10" key="3">
    <citation type="submission" date="2015-06" db="UniProtKB">
        <authorList>
            <consortium name="EnsemblMetazoa"/>
        </authorList>
    </citation>
    <scope>IDENTIFICATION</scope>
</reference>
<dbReference type="PROSITE" id="PS50262">
    <property type="entry name" value="G_PROTEIN_RECEP_F1_2"/>
    <property type="match status" value="1"/>
</dbReference>
<dbReference type="Proteomes" id="UP000015101">
    <property type="component" value="Unassembled WGS sequence"/>
</dbReference>
<feature type="transmembrane region" description="Helical" evidence="7">
    <location>
        <begin position="146"/>
        <end position="167"/>
    </location>
</feature>
<feature type="transmembrane region" description="Helical" evidence="7">
    <location>
        <begin position="188"/>
        <end position="208"/>
    </location>
</feature>
<dbReference type="PANTHER" id="PTHR47023:SF1">
    <property type="entry name" value="SEX PEPTIDE RECEPTOR"/>
    <property type="match status" value="1"/>
</dbReference>